<evidence type="ECO:0000313" key="2">
    <source>
        <dbReference type="EMBL" id="MFB9952029.1"/>
    </source>
</evidence>
<dbReference type="Gene3D" id="3.40.630.30">
    <property type="match status" value="1"/>
</dbReference>
<keyword evidence="3" id="KW-1185">Reference proteome</keyword>
<gene>
    <name evidence="2" type="ORF">ACFFP0_24535</name>
</gene>
<accession>A0ABV6APK7</accession>
<dbReference type="InterPro" id="IPR000182">
    <property type="entry name" value="GNAT_dom"/>
</dbReference>
<reference evidence="2 3" key="1">
    <citation type="submission" date="2024-09" db="EMBL/GenBank/DDBJ databases">
        <authorList>
            <person name="Sun Q."/>
            <person name="Mori K."/>
        </authorList>
    </citation>
    <scope>NUCLEOTIDE SEQUENCE [LARGE SCALE GENOMIC DNA]</scope>
    <source>
        <strain evidence="2 3">TBRC 4938</strain>
    </source>
</reference>
<dbReference type="RefSeq" id="WP_377264846.1">
    <property type="nucleotide sequence ID" value="NZ_JBHMAA010000032.1"/>
</dbReference>
<dbReference type="PROSITE" id="PS51186">
    <property type="entry name" value="GNAT"/>
    <property type="match status" value="1"/>
</dbReference>
<protein>
    <recommendedName>
        <fullName evidence="1">N-acetyltransferase domain-containing protein</fullName>
    </recommendedName>
</protein>
<dbReference type="EMBL" id="JBHMAA010000032">
    <property type="protein sequence ID" value="MFB9952029.1"/>
    <property type="molecule type" value="Genomic_DNA"/>
</dbReference>
<proteinExistence type="predicted"/>
<organism evidence="2 3">
    <name type="scientific">Rhizobium puerariae</name>
    <dbReference type="NCBI Taxonomy" id="1585791"/>
    <lineage>
        <taxon>Bacteria</taxon>
        <taxon>Pseudomonadati</taxon>
        <taxon>Pseudomonadota</taxon>
        <taxon>Alphaproteobacteria</taxon>
        <taxon>Hyphomicrobiales</taxon>
        <taxon>Rhizobiaceae</taxon>
        <taxon>Rhizobium/Agrobacterium group</taxon>
        <taxon>Rhizobium</taxon>
    </lineage>
</organism>
<dbReference type="InterPro" id="IPR016181">
    <property type="entry name" value="Acyl_CoA_acyltransferase"/>
</dbReference>
<comment type="caution">
    <text evidence="2">The sequence shown here is derived from an EMBL/GenBank/DDBJ whole genome shotgun (WGS) entry which is preliminary data.</text>
</comment>
<evidence type="ECO:0000259" key="1">
    <source>
        <dbReference type="PROSITE" id="PS51186"/>
    </source>
</evidence>
<dbReference type="SUPFAM" id="SSF55729">
    <property type="entry name" value="Acyl-CoA N-acyltransferases (Nat)"/>
    <property type="match status" value="1"/>
</dbReference>
<evidence type="ECO:0000313" key="3">
    <source>
        <dbReference type="Proteomes" id="UP001589692"/>
    </source>
</evidence>
<dbReference type="Proteomes" id="UP001589692">
    <property type="component" value="Unassembled WGS sequence"/>
</dbReference>
<name>A0ABV6APK7_9HYPH</name>
<sequence length="156" mass="17617">MLTAQTEDLNNGTLDEIMRLLPAHYDELSEHKIVGIPLDPQFDLYLARAAAGQVLYVTLRDQGELIGYLVSFVAPGMHYRSCLTATADIFFVKPDRRGADGGVLLGKTWINECRRRGVQLMQIGMKTRHAVHARRMLESCGFAETEVMFWQFLDKG</sequence>
<feature type="domain" description="N-acetyltransferase" evidence="1">
    <location>
        <begin position="7"/>
        <end position="156"/>
    </location>
</feature>